<reference evidence="4" key="1">
    <citation type="submission" date="2015-09" db="EMBL/GenBank/DDBJ databases">
        <authorList>
            <consortium name="Pathogen Informatics"/>
        </authorList>
    </citation>
    <scope>NUCLEOTIDE SEQUENCE [LARGE SCALE GENOMIC DNA]</scope>
    <source>
        <strain evidence="4">Lake Konstanz</strain>
    </source>
</reference>
<accession>A0A0S4JIS7</accession>
<evidence type="ECO:0000256" key="2">
    <source>
        <dbReference type="SAM" id="SignalP"/>
    </source>
</evidence>
<feature type="signal peptide" evidence="2">
    <location>
        <begin position="1"/>
        <end position="22"/>
    </location>
</feature>
<dbReference type="VEuPathDB" id="TriTrypDB:BSAL_02080"/>
<evidence type="ECO:0000256" key="1">
    <source>
        <dbReference type="SAM" id="Phobius"/>
    </source>
</evidence>
<keyword evidence="1" id="KW-0812">Transmembrane</keyword>
<feature type="chain" id="PRO_5006622379" evidence="2">
    <location>
        <begin position="23"/>
        <end position="268"/>
    </location>
</feature>
<name>A0A0S4JIS7_BODSA</name>
<keyword evidence="1" id="KW-0472">Membrane</keyword>
<dbReference type="EMBL" id="CYKH01001788">
    <property type="protein sequence ID" value="CUG90061.1"/>
    <property type="molecule type" value="Genomic_DNA"/>
</dbReference>
<organism evidence="3 4">
    <name type="scientific">Bodo saltans</name>
    <name type="common">Flagellated protozoan</name>
    <dbReference type="NCBI Taxonomy" id="75058"/>
    <lineage>
        <taxon>Eukaryota</taxon>
        <taxon>Discoba</taxon>
        <taxon>Euglenozoa</taxon>
        <taxon>Kinetoplastea</taxon>
        <taxon>Metakinetoplastina</taxon>
        <taxon>Eubodonida</taxon>
        <taxon>Bodonidae</taxon>
        <taxon>Bodo</taxon>
    </lineage>
</organism>
<sequence length="268" mass="29482">MNTLRWTLLLTVLLTVLLLAFASSLTLLIQNALHDGSSPSYTSGDQLAWRRVSNTNTPANDDVVESASPVANTYHDFFSTTCQLRSAAFFTINGNQCYSIVYAINVPSWPLANGSQVSRQGYYGVSCDSPDMHCCGGVTRTQSEASSGNVLLPCWVSKDPSFLFVYFGLPPYSFFPSTMAIAMMAVSASTLLAFVIIIVVISRWTRAEEIRRQFAFYGRWIAKKTRQLLCIGGPLPTVRRIAVHGPTEGDTIQHHAMVTIHGNQMSIL</sequence>
<evidence type="ECO:0000313" key="3">
    <source>
        <dbReference type="EMBL" id="CUG90061.1"/>
    </source>
</evidence>
<dbReference type="Proteomes" id="UP000051952">
    <property type="component" value="Unassembled WGS sequence"/>
</dbReference>
<feature type="transmembrane region" description="Helical" evidence="1">
    <location>
        <begin position="179"/>
        <end position="202"/>
    </location>
</feature>
<keyword evidence="1" id="KW-1133">Transmembrane helix</keyword>
<gene>
    <name evidence="3" type="ORF">BSAL_02080</name>
</gene>
<proteinExistence type="predicted"/>
<protein>
    <submittedName>
        <fullName evidence="3">Membrane-associated protein, putative</fullName>
    </submittedName>
</protein>
<keyword evidence="4" id="KW-1185">Reference proteome</keyword>
<feature type="non-terminal residue" evidence="3">
    <location>
        <position position="268"/>
    </location>
</feature>
<dbReference type="AlphaFoldDB" id="A0A0S4JIS7"/>
<evidence type="ECO:0000313" key="4">
    <source>
        <dbReference type="Proteomes" id="UP000051952"/>
    </source>
</evidence>
<keyword evidence="2" id="KW-0732">Signal</keyword>